<evidence type="ECO:0000313" key="2">
    <source>
        <dbReference type="EMBL" id="KAF2793092.1"/>
    </source>
</evidence>
<dbReference type="PROSITE" id="PS51186">
    <property type="entry name" value="GNAT"/>
    <property type="match status" value="1"/>
</dbReference>
<evidence type="ECO:0000313" key="3">
    <source>
        <dbReference type="Proteomes" id="UP000799757"/>
    </source>
</evidence>
<sequence>MPLEIHPVLPADMPELFRIQRAAFSAGIAAHLFPRPATPSYIESSIAKHAKSQASEPDVQYLKVIDTELDGRMVAAAKWRINLKERTQEEVEKMLPRPGKEEEGNEAAKAFMAYLRWARSTFMGTKPFFFLHMLVTDPEHHRRGAGALLVKWGTAQADAANLPSFLEASEAGRPLYARLGFAPVHVEVFDLSKYGGEGKDTNTIMIRQPET</sequence>
<keyword evidence="3" id="KW-1185">Reference proteome</keyword>
<proteinExistence type="predicted"/>
<dbReference type="CDD" id="cd04301">
    <property type="entry name" value="NAT_SF"/>
    <property type="match status" value="1"/>
</dbReference>
<keyword evidence="2" id="KW-0012">Acyltransferase</keyword>
<protein>
    <submittedName>
        <fullName evidence="2">Acyl-CoA N-acyltransferase</fullName>
    </submittedName>
</protein>
<organism evidence="2 3">
    <name type="scientific">Melanomma pulvis-pyrius CBS 109.77</name>
    <dbReference type="NCBI Taxonomy" id="1314802"/>
    <lineage>
        <taxon>Eukaryota</taxon>
        <taxon>Fungi</taxon>
        <taxon>Dikarya</taxon>
        <taxon>Ascomycota</taxon>
        <taxon>Pezizomycotina</taxon>
        <taxon>Dothideomycetes</taxon>
        <taxon>Pleosporomycetidae</taxon>
        <taxon>Pleosporales</taxon>
        <taxon>Melanommataceae</taxon>
        <taxon>Melanomma</taxon>
    </lineage>
</organism>
<dbReference type="Pfam" id="PF00583">
    <property type="entry name" value="Acetyltransf_1"/>
    <property type="match status" value="1"/>
</dbReference>
<dbReference type="PANTHER" id="PTHR42791">
    <property type="entry name" value="GNAT FAMILY ACETYLTRANSFERASE"/>
    <property type="match status" value="1"/>
</dbReference>
<dbReference type="GO" id="GO:0016747">
    <property type="term" value="F:acyltransferase activity, transferring groups other than amino-acyl groups"/>
    <property type="evidence" value="ECO:0007669"/>
    <property type="project" value="InterPro"/>
</dbReference>
<dbReference type="EMBL" id="MU001942">
    <property type="protein sequence ID" value="KAF2793092.1"/>
    <property type="molecule type" value="Genomic_DNA"/>
</dbReference>
<reference evidence="2" key="1">
    <citation type="journal article" date="2020" name="Stud. Mycol.">
        <title>101 Dothideomycetes genomes: a test case for predicting lifestyles and emergence of pathogens.</title>
        <authorList>
            <person name="Haridas S."/>
            <person name="Albert R."/>
            <person name="Binder M."/>
            <person name="Bloem J."/>
            <person name="Labutti K."/>
            <person name="Salamov A."/>
            <person name="Andreopoulos B."/>
            <person name="Baker S."/>
            <person name="Barry K."/>
            <person name="Bills G."/>
            <person name="Bluhm B."/>
            <person name="Cannon C."/>
            <person name="Castanera R."/>
            <person name="Culley D."/>
            <person name="Daum C."/>
            <person name="Ezra D."/>
            <person name="Gonzalez J."/>
            <person name="Henrissat B."/>
            <person name="Kuo A."/>
            <person name="Liang C."/>
            <person name="Lipzen A."/>
            <person name="Lutzoni F."/>
            <person name="Magnuson J."/>
            <person name="Mondo S."/>
            <person name="Nolan M."/>
            <person name="Ohm R."/>
            <person name="Pangilinan J."/>
            <person name="Park H.-J."/>
            <person name="Ramirez L."/>
            <person name="Alfaro M."/>
            <person name="Sun H."/>
            <person name="Tritt A."/>
            <person name="Yoshinaga Y."/>
            <person name="Zwiers L.-H."/>
            <person name="Turgeon B."/>
            <person name="Goodwin S."/>
            <person name="Spatafora J."/>
            <person name="Crous P."/>
            <person name="Grigoriev I."/>
        </authorList>
    </citation>
    <scope>NUCLEOTIDE SEQUENCE</scope>
    <source>
        <strain evidence="2">CBS 109.77</strain>
    </source>
</reference>
<dbReference type="InterPro" id="IPR000182">
    <property type="entry name" value="GNAT_dom"/>
</dbReference>
<dbReference type="InterPro" id="IPR052523">
    <property type="entry name" value="Trichothecene_AcTrans"/>
</dbReference>
<accession>A0A6A6X9K6</accession>
<keyword evidence="2" id="KW-0808">Transferase</keyword>
<dbReference type="OrthoDB" id="2115692at2759"/>
<dbReference type="PANTHER" id="PTHR42791:SF14">
    <property type="entry name" value="N-ACETYLTRANSFERASE DOMAIN-CONTAINING PROTEIN"/>
    <property type="match status" value="1"/>
</dbReference>
<dbReference type="Proteomes" id="UP000799757">
    <property type="component" value="Unassembled WGS sequence"/>
</dbReference>
<name>A0A6A6X9K6_9PLEO</name>
<dbReference type="SUPFAM" id="SSF55729">
    <property type="entry name" value="Acyl-CoA N-acyltransferases (Nat)"/>
    <property type="match status" value="1"/>
</dbReference>
<dbReference type="AlphaFoldDB" id="A0A6A6X9K6"/>
<evidence type="ECO:0000259" key="1">
    <source>
        <dbReference type="PROSITE" id="PS51186"/>
    </source>
</evidence>
<dbReference type="InterPro" id="IPR016181">
    <property type="entry name" value="Acyl_CoA_acyltransferase"/>
</dbReference>
<gene>
    <name evidence="2" type="ORF">K505DRAFT_325695</name>
</gene>
<dbReference type="Gene3D" id="3.40.630.30">
    <property type="match status" value="1"/>
</dbReference>
<feature type="domain" description="N-acetyltransferase" evidence="1">
    <location>
        <begin position="3"/>
        <end position="210"/>
    </location>
</feature>